<dbReference type="InterPro" id="IPR002782">
    <property type="entry name" value="Mut7-C_RNAse_dom"/>
</dbReference>
<protein>
    <recommendedName>
        <fullName evidence="1">Mut7-C RNAse domain-containing protein</fullName>
    </recommendedName>
</protein>
<dbReference type="Pfam" id="PF01927">
    <property type="entry name" value="Mut7-C"/>
    <property type="match status" value="1"/>
</dbReference>
<feature type="domain" description="Mut7-C RNAse" evidence="1">
    <location>
        <begin position="16"/>
        <end position="157"/>
    </location>
</feature>
<reference evidence="2 3" key="1">
    <citation type="submission" date="2019-03" db="EMBL/GenBank/DDBJ databases">
        <title>Metabolic potential of uncultured bacteria and archaea associated with petroleum seepage in deep-sea sediments.</title>
        <authorList>
            <person name="Dong X."/>
            <person name="Hubert C."/>
        </authorList>
    </citation>
    <scope>NUCLEOTIDE SEQUENCE [LARGE SCALE GENOMIC DNA]</scope>
    <source>
        <strain evidence="2">E29_bin36</strain>
    </source>
</reference>
<sequence length="167" mass="19046">MDGSIVQGPGKPASVRLIVDFMCGKLARWLRVLGVDAEYYGETESTKLLKRALNEERTVVTRNTRIPSAYSVEVLLVKSEIPEEQIVQVIKDLHLEHRLAPFTRCNVCNVELNDVEKDDVKEKVPLYVFQTQGRFKMCGSCGRIYWPGTHTRSMKAYIDRILEASNE</sequence>
<comment type="caution">
    <text evidence="2">The sequence shown here is derived from an EMBL/GenBank/DDBJ whole genome shotgun (WGS) entry which is preliminary data.</text>
</comment>
<gene>
    <name evidence="2" type="ORF">E3J38_06220</name>
</gene>
<evidence type="ECO:0000313" key="3">
    <source>
        <dbReference type="Proteomes" id="UP000315534"/>
    </source>
</evidence>
<dbReference type="Proteomes" id="UP000315534">
    <property type="component" value="Unassembled WGS sequence"/>
</dbReference>
<accession>A0A523XLQ6</accession>
<evidence type="ECO:0000259" key="1">
    <source>
        <dbReference type="Pfam" id="PF01927"/>
    </source>
</evidence>
<dbReference type="EMBL" id="SOIP01000366">
    <property type="protein sequence ID" value="TET80155.1"/>
    <property type="molecule type" value="Genomic_DNA"/>
</dbReference>
<organism evidence="2 3">
    <name type="scientific">candidate division TA06 bacterium</name>
    <dbReference type="NCBI Taxonomy" id="2250710"/>
    <lineage>
        <taxon>Bacteria</taxon>
        <taxon>Bacteria division TA06</taxon>
    </lineage>
</organism>
<name>A0A523XLQ6_UNCT6</name>
<evidence type="ECO:0000313" key="2">
    <source>
        <dbReference type="EMBL" id="TET80155.1"/>
    </source>
</evidence>
<dbReference type="PANTHER" id="PTHR39081:SF1">
    <property type="entry name" value="MUT7-C RNASE DOMAIN-CONTAINING PROTEIN"/>
    <property type="match status" value="1"/>
</dbReference>
<dbReference type="AlphaFoldDB" id="A0A523XLQ6"/>
<dbReference type="PANTHER" id="PTHR39081">
    <property type="entry name" value="MUT7-C DOMAIN-CONTAINING PROTEIN"/>
    <property type="match status" value="1"/>
</dbReference>
<proteinExistence type="predicted"/>